<dbReference type="CDD" id="cd00353">
    <property type="entry name" value="Ribosomal_S15p_S13e"/>
    <property type="match status" value="1"/>
</dbReference>
<dbReference type="AlphaFoldDB" id="A0A7S3JTL3"/>
<dbReference type="Gene3D" id="1.10.287.10">
    <property type="entry name" value="S15/NS1, RNA-binding"/>
    <property type="match status" value="1"/>
</dbReference>
<reference evidence="6" key="1">
    <citation type="submission" date="2021-01" db="EMBL/GenBank/DDBJ databases">
        <authorList>
            <person name="Corre E."/>
            <person name="Pelletier E."/>
            <person name="Niang G."/>
            <person name="Scheremetjew M."/>
            <person name="Finn R."/>
            <person name="Kale V."/>
            <person name="Holt S."/>
            <person name="Cochrane G."/>
            <person name="Meng A."/>
            <person name="Brown T."/>
            <person name="Cohen L."/>
        </authorList>
    </citation>
    <scope>NUCLEOTIDE SEQUENCE</scope>
    <source>
        <strain evidence="6">CCMP1510</strain>
    </source>
</reference>
<dbReference type="InterPro" id="IPR009068">
    <property type="entry name" value="uS15_NS1_RNA-bd_sf"/>
</dbReference>
<keyword evidence="3 4" id="KW-0687">Ribonucleoprotein</keyword>
<dbReference type="InterPro" id="IPR005290">
    <property type="entry name" value="Ribosomal_uS15_bac-type"/>
</dbReference>
<dbReference type="NCBIfam" id="TIGR00952">
    <property type="entry name" value="S15_bact"/>
    <property type="match status" value="1"/>
</dbReference>
<dbReference type="GO" id="GO:0005840">
    <property type="term" value="C:ribosome"/>
    <property type="evidence" value="ECO:0007669"/>
    <property type="project" value="UniProtKB-KW"/>
</dbReference>
<dbReference type="EMBL" id="HBIJ01004156">
    <property type="protein sequence ID" value="CAE0362210.1"/>
    <property type="molecule type" value="Transcribed_RNA"/>
</dbReference>
<evidence type="ECO:0000256" key="2">
    <source>
        <dbReference type="ARBA" id="ARBA00022980"/>
    </source>
</evidence>
<evidence type="ECO:0000256" key="1">
    <source>
        <dbReference type="ARBA" id="ARBA00008434"/>
    </source>
</evidence>
<evidence type="ECO:0000256" key="4">
    <source>
        <dbReference type="RuleBase" id="RU003919"/>
    </source>
</evidence>
<dbReference type="GO" id="GO:0003735">
    <property type="term" value="F:structural constituent of ribosome"/>
    <property type="evidence" value="ECO:0007669"/>
    <property type="project" value="InterPro"/>
</dbReference>
<dbReference type="GO" id="GO:0006412">
    <property type="term" value="P:translation"/>
    <property type="evidence" value="ECO:0007669"/>
    <property type="project" value="InterPro"/>
</dbReference>
<evidence type="ECO:0000313" key="6">
    <source>
        <dbReference type="EMBL" id="CAE0362210.1"/>
    </source>
</evidence>
<dbReference type="SMART" id="SM01387">
    <property type="entry name" value="Ribosomal_S15"/>
    <property type="match status" value="1"/>
</dbReference>
<dbReference type="GO" id="GO:0005737">
    <property type="term" value="C:cytoplasm"/>
    <property type="evidence" value="ECO:0007669"/>
    <property type="project" value="UniProtKB-ARBA"/>
</dbReference>
<dbReference type="GO" id="GO:1990904">
    <property type="term" value="C:ribonucleoprotein complex"/>
    <property type="evidence" value="ECO:0007669"/>
    <property type="project" value="UniProtKB-KW"/>
</dbReference>
<organism evidence="6">
    <name type="scientific">Aureoumbra lagunensis</name>
    <dbReference type="NCBI Taxonomy" id="44058"/>
    <lineage>
        <taxon>Eukaryota</taxon>
        <taxon>Sar</taxon>
        <taxon>Stramenopiles</taxon>
        <taxon>Ochrophyta</taxon>
        <taxon>Pelagophyceae</taxon>
        <taxon>Pelagomonadales</taxon>
        <taxon>Aureoumbra</taxon>
    </lineage>
</organism>
<evidence type="ECO:0000256" key="5">
    <source>
        <dbReference type="RuleBase" id="RU003920"/>
    </source>
</evidence>
<evidence type="ECO:0000256" key="3">
    <source>
        <dbReference type="ARBA" id="ARBA00023274"/>
    </source>
</evidence>
<dbReference type="PROSITE" id="PS00362">
    <property type="entry name" value="RIBOSOMAL_S15"/>
    <property type="match status" value="1"/>
</dbReference>
<dbReference type="HAMAP" id="MF_01343_B">
    <property type="entry name" value="Ribosomal_uS15_B"/>
    <property type="match status" value="1"/>
</dbReference>
<comment type="similarity">
    <text evidence="1 4">Belongs to the universal ribosomal protein uS15 family.</text>
</comment>
<dbReference type="PANTHER" id="PTHR23321">
    <property type="entry name" value="RIBOSOMAL PROTEIN S15, BACTERIAL AND ORGANELLAR"/>
    <property type="match status" value="1"/>
</dbReference>
<dbReference type="SUPFAM" id="SSF47060">
    <property type="entry name" value="S15/NS1 RNA-binding domain"/>
    <property type="match status" value="1"/>
</dbReference>
<sequence length="135" mass="15625">MLRRSIVRSFSSASDRRYKLLDPKVNWKMSEAVEKVLSLSNASSKERRKASSQQVADAFRLHDLDCGSTRVQIARLTVEINALKLHLEKHPKDFSTKYGFRKKLGKREGLIKYLKRTNPTDYVYTLKTLGMAHRL</sequence>
<gene>
    <name evidence="6" type="ORF">ALAG00032_LOCUS2951</name>
</gene>
<proteinExistence type="inferred from homology"/>
<dbReference type="InterPro" id="IPR000589">
    <property type="entry name" value="Ribosomal_uS15"/>
</dbReference>
<dbReference type="Pfam" id="PF00312">
    <property type="entry name" value="Ribosomal_S15"/>
    <property type="match status" value="1"/>
</dbReference>
<protein>
    <recommendedName>
        <fullName evidence="5">30S ribosomal protein S15</fullName>
    </recommendedName>
</protein>
<name>A0A7S3JTL3_9STRA</name>
<accession>A0A7S3JTL3</accession>
<keyword evidence="2 4" id="KW-0689">Ribosomal protein</keyword>
<dbReference type="PANTHER" id="PTHR23321:SF26">
    <property type="entry name" value="SMALL RIBOSOMAL SUBUNIT PROTEIN US15M"/>
    <property type="match status" value="1"/>
</dbReference>